<evidence type="ECO:0000313" key="1">
    <source>
        <dbReference type="EMBL" id="JAD97372.1"/>
    </source>
</evidence>
<reference evidence="1" key="1">
    <citation type="submission" date="2014-09" db="EMBL/GenBank/DDBJ databases">
        <authorList>
            <person name="Magalhaes I.L.F."/>
            <person name="Oliveira U."/>
            <person name="Santos F.R."/>
            <person name="Vidigal T.H.D.A."/>
            <person name="Brescovit A.D."/>
            <person name="Santos A.J."/>
        </authorList>
    </citation>
    <scope>NUCLEOTIDE SEQUENCE</scope>
    <source>
        <tissue evidence="1">Shoot tissue taken approximately 20 cm above the soil surface</tissue>
    </source>
</reference>
<sequence length="49" mass="5556">MLKINISQYTCTITSAGKWPGTITFTDEVKICSTNDIHIKVKYNSYEAK</sequence>
<organism evidence="1">
    <name type="scientific">Arundo donax</name>
    <name type="common">Giant reed</name>
    <name type="synonym">Donax arundinaceus</name>
    <dbReference type="NCBI Taxonomy" id="35708"/>
    <lineage>
        <taxon>Eukaryota</taxon>
        <taxon>Viridiplantae</taxon>
        <taxon>Streptophyta</taxon>
        <taxon>Embryophyta</taxon>
        <taxon>Tracheophyta</taxon>
        <taxon>Spermatophyta</taxon>
        <taxon>Magnoliopsida</taxon>
        <taxon>Liliopsida</taxon>
        <taxon>Poales</taxon>
        <taxon>Poaceae</taxon>
        <taxon>PACMAD clade</taxon>
        <taxon>Arundinoideae</taxon>
        <taxon>Arundineae</taxon>
        <taxon>Arundo</taxon>
    </lineage>
</organism>
<proteinExistence type="predicted"/>
<dbReference type="EMBL" id="GBRH01200523">
    <property type="protein sequence ID" value="JAD97372.1"/>
    <property type="molecule type" value="Transcribed_RNA"/>
</dbReference>
<name>A0A0A9EMU3_ARUDO</name>
<dbReference type="AlphaFoldDB" id="A0A0A9EMU3"/>
<reference evidence="1" key="2">
    <citation type="journal article" date="2015" name="Data Brief">
        <title>Shoot transcriptome of the giant reed, Arundo donax.</title>
        <authorList>
            <person name="Barrero R.A."/>
            <person name="Guerrero F.D."/>
            <person name="Moolhuijzen P."/>
            <person name="Goolsby J.A."/>
            <person name="Tidwell J."/>
            <person name="Bellgard S.E."/>
            <person name="Bellgard M.I."/>
        </authorList>
    </citation>
    <scope>NUCLEOTIDE SEQUENCE</scope>
    <source>
        <tissue evidence="1">Shoot tissue taken approximately 20 cm above the soil surface</tissue>
    </source>
</reference>
<accession>A0A0A9EMU3</accession>
<protein>
    <submittedName>
        <fullName evidence="1">Uncharacterized protein</fullName>
    </submittedName>
</protein>